<dbReference type="EMBL" id="CP109109">
    <property type="protein sequence ID" value="WSC03418.1"/>
    <property type="molecule type" value="Genomic_DNA"/>
</dbReference>
<protein>
    <submittedName>
        <fullName evidence="1">Uncharacterized protein</fullName>
    </submittedName>
</protein>
<gene>
    <name evidence="1" type="ORF">OG835_00100</name>
</gene>
<organism evidence="1 2">
    <name type="scientific">Streptomyces scopuliridis</name>
    <dbReference type="NCBI Taxonomy" id="452529"/>
    <lineage>
        <taxon>Bacteria</taxon>
        <taxon>Bacillati</taxon>
        <taxon>Actinomycetota</taxon>
        <taxon>Actinomycetes</taxon>
        <taxon>Kitasatosporales</taxon>
        <taxon>Streptomycetaceae</taxon>
        <taxon>Streptomyces</taxon>
    </lineage>
</organism>
<reference evidence="1" key="1">
    <citation type="submission" date="2022-10" db="EMBL/GenBank/DDBJ databases">
        <title>The complete genomes of actinobacterial strains from the NBC collection.</title>
        <authorList>
            <person name="Joergensen T.S."/>
            <person name="Alvarez Arevalo M."/>
            <person name="Sterndorff E.B."/>
            <person name="Faurdal D."/>
            <person name="Vuksanovic O."/>
            <person name="Mourched A.-S."/>
            <person name="Charusanti P."/>
            <person name="Shaw S."/>
            <person name="Blin K."/>
            <person name="Weber T."/>
        </authorList>
    </citation>
    <scope>NUCLEOTIDE SEQUENCE</scope>
    <source>
        <strain evidence="1">NBC 01771</strain>
    </source>
</reference>
<name>A0ACD4ZZR8_9ACTN</name>
<keyword evidence="2" id="KW-1185">Reference proteome</keyword>
<evidence type="ECO:0000313" key="1">
    <source>
        <dbReference type="EMBL" id="WSC03418.1"/>
    </source>
</evidence>
<dbReference type="Proteomes" id="UP001348369">
    <property type="component" value="Chromosome"/>
</dbReference>
<sequence>MLKTLASKRKSTVTKMARKYKATVDTPDGRRTCFQVTGQRGKGKKPLVARFCGIPLKRQRKAVITDRQPVMATVKRNELIHRLLAGQCEMCEGRDGLQVHHVRKLADLNKPGRPERPQWVRLMAMRKRKTLVVCEHCHQEIHAGRGTATTRK</sequence>
<accession>A0ACD4ZZR8</accession>
<proteinExistence type="predicted"/>
<evidence type="ECO:0000313" key="2">
    <source>
        <dbReference type="Proteomes" id="UP001348369"/>
    </source>
</evidence>